<comment type="caution">
    <text evidence="11">The sequence shown here is derived from an EMBL/GenBank/DDBJ whole genome shotgun (WGS) entry which is preliminary data.</text>
</comment>
<comment type="cofactor">
    <cofactor evidence="1">
        <name>pyridoxal 5'-phosphate</name>
        <dbReference type="ChEBI" id="CHEBI:597326"/>
    </cofactor>
</comment>
<dbReference type="PROSITE" id="PS00600">
    <property type="entry name" value="AA_TRANSFER_CLASS_3"/>
    <property type="match status" value="1"/>
</dbReference>
<protein>
    <recommendedName>
        <fullName evidence="5">acetylornithine transaminase</fullName>
        <ecNumber evidence="5">2.6.1.11</ecNumber>
    </recommendedName>
</protein>
<comment type="pathway">
    <text evidence="3">Amino-acid biosynthesis; L-arginine biosynthesis; N(2)-acetyl-L-ornithine from L-glutamate: step 4/4.</text>
</comment>
<reference evidence="11" key="1">
    <citation type="submission" date="2020-05" db="EMBL/GenBank/DDBJ databases">
        <title>Phylogenomic resolution of chytrid fungi.</title>
        <authorList>
            <person name="Stajich J.E."/>
            <person name="Amses K."/>
            <person name="Simmons R."/>
            <person name="Seto K."/>
            <person name="Myers J."/>
            <person name="Bonds A."/>
            <person name="Quandt C.A."/>
            <person name="Barry K."/>
            <person name="Liu P."/>
            <person name="Grigoriev I."/>
            <person name="Longcore J.E."/>
            <person name="James T.Y."/>
        </authorList>
    </citation>
    <scope>NUCLEOTIDE SEQUENCE</scope>
    <source>
        <strain evidence="11">JEL0318</strain>
    </source>
</reference>
<dbReference type="SUPFAM" id="SSF53383">
    <property type="entry name" value="PLP-dependent transferases"/>
    <property type="match status" value="1"/>
</dbReference>
<evidence type="ECO:0000256" key="10">
    <source>
        <dbReference type="RuleBase" id="RU003560"/>
    </source>
</evidence>
<dbReference type="InterPro" id="IPR015424">
    <property type="entry name" value="PyrdxlP-dep_Trfase"/>
</dbReference>
<dbReference type="EMBL" id="JADGJD010000133">
    <property type="protein sequence ID" value="KAJ3054509.1"/>
    <property type="molecule type" value="Genomic_DNA"/>
</dbReference>
<dbReference type="PANTHER" id="PTHR11986">
    <property type="entry name" value="AMINOTRANSFERASE CLASS III"/>
    <property type="match status" value="1"/>
</dbReference>
<dbReference type="GO" id="GO:0030170">
    <property type="term" value="F:pyridoxal phosphate binding"/>
    <property type="evidence" value="ECO:0007669"/>
    <property type="project" value="InterPro"/>
</dbReference>
<name>A0AAD5SG08_9FUNG</name>
<dbReference type="InterPro" id="IPR015422">
    <property type="entry name" value="PyrdxlP-dep_Trfase_small"/>
</dbReference>
<keyword evidence="7" id="KW-0028">Amino-acid biosynthesis</keyword>
<dbReference type="InterPro" id="IPR050103">
    <property type="entry name" value="Class-III_PLP-dep_AT"/>
</dbReference>
<evidence type="ECO:0000256" key="4">
    <source>
        <dbReference type="ARBA" id="ARBA00008954"/>
    </source>
</evidence>
<proteinExistence type="inferred from homology"/>
<comment type="similarity">
    <text evidence="4 10">Belongs to the class-III pyridoxal-phosphate-dependent aminotransferase family.</text>
</comment>
<dbReference type="GO" id="GO:0042802">
    <property type="term" value="F:identical protein binding"/>
    <property type="evidence" value="ECO:0007669"/>
    <property type="project" value="TreeGrafter"/>
</dbReference>
<keyword evidence="6 11" id="KW-0032">Aminotransferase</keyword>
<evidence type="ECO:0000256" key="3">
    <source>
        <dbReference type="ARBA" id="ARBA00005024"/>
    </source>
</evidence>
<comment type="subcellular location">
    <subcellularLocation>
        <location evidence="2">Mitochondrion</location>
    </subcellularLocation>
</comment>
<accession>A0AAD5SG08</accession>
<gene>
    <name evidence="11" type="primary">ARG8</name>
    <name evidence="11" type="ORF">HK097_001632</name>
</gene>
<dbReference type="PANTHER" id="PTHR11986:SF79">
    <property type="entry name" value="ACETYLORNITHINE AMINOTRANSFERASE, MITOCHONDRIAL"/>
    <property type="match status" value="1"/>
</dbReference>
<evidence type="ECO:0000256" key="9">
    <source>
        <dbReference type="ARBA" id="ARBA00022898"/>
    </source>
</evidence>
<dbReference type="NCBIfam" id="NF002325">
    <property type="entry name" value="PRK01278.1"/>
    <property type="match status" value="1"/>
</dbReference>
<dbReference type="CDD" id="cd00610">
    <property type="entry name" value="OAT_like"/>
    <property type="match status" value="1"/>
</dbReference>
<evidence type="ECO:0000256" key="1">
    <source>
        <dbReference type="ARBA" id="ARBA00001933"/>
    </source>
</evidence>
<dbReference type="Gene3D" id="3.40.640.10">
    <property type="entry name" value="Type I PLP-dependent aspartate aminotransferase-like (Major domain)"/>
    <property type="match status" value="1"/>
</dbReference>
<dbReference type="EC" id="2.6.1.11" evidence="5"/>
<evidence type="ECO:0000256" key="7">
    <source>
        <dbReference type="ARBA" id="ARBA00022605"/>
    </source>
</evidence>
<evidence type="ECO:0000256" key="2">
    <source>
        <dbReference type="ARBA" id="ARBA00004173"/>
    </source>
</evidence>
<keyword evidence="12" id="KW-1185">Reference proteome</keyword>
<dbReference type="InterPro" id="IPR049704">
    <property type="entry name" value="Aminotrans_3_PPA_site"/>
</dbReference>
<evidence type="ECO:0000256" key="8">
    <source>
        <dbReference type="ARBA" id="ARBA00022679"/>
    </source>
</evidence>
<dbReference type="Proteomes" id="UP001212841">
    <property type="component" value="Unassembled WGS sequence"/>
</dbReference>
<dbReference type="FunFam" id="3.40.640.10:FF:000004">
    <property type="entry name" value="Acetylornithine aminotransferase"/>
    <property type="match status" value="1"/>
</dbReference>
<evidence type="ECO:0000313" key="12">
    <source>
        <dbReference type="Proteomes" id="UP001212841"/>
    </source>
</evidence>
<dbReference type="Pfam" id="PF00202">
    <property type="entry name" value="Aminotran_3"/>
    <property type="match status" value="1"/>
</dbReference>
<evidence type="ECO:0000313" key="11">
    <source>
        <dbReference type="EMBL" id="KAJ3054509.1"/>
    </source>
</evidence>
<keyword evidence="8" id="KW-0808">Transferase</keyword>
<dbReference type="Gene3D" id="3.90.1150.10">
    <property type="entry name" value="Aspartate Aminotransferase, domain 1"/>
    <property type="match status" value="1"/>
</dbReference>
<dbReference type="GO" id="GO:0003992">
    <property type="term" value="F:N2-acetyl-L-ornithine:2-oxoglutarate 5-aminotransferase activity"/>
    <property type="evidence" value="ECO:0007669"/>
    <property type="project" value="UniProtKB-EC"/>
</dbReference>
<sequence>MHTCKRVVPAAFRGFTSLSRPRTVRQLTPLSTTYSHKRYYSVAQEEVDDLSQPSHLDAATHPSTHARLASDAQYLLALYPRPNLIFSHGKGPHLYDLAGREYLDLAAGIAVNALGHGDEEVQQIVADQAGKLIHLSNLYHNEYAGNFAKDLVGTLKVGDKGRMGKGTKVFFCNSGTEANEAAIKFIRKWGKHTAASGASKHNIVSFGNAFHGRTLGALSATPSPKYQAPFAPLVPGFSNVPYNNIEAAKAAITEETCGVIVEPVQGEGGIFEGAGDFLKAIRERCDEVGALLVFDEIQSGLGRTGKLWAYEHVGVVPDIISVAKPLANGIPIGAVLLSPHIAEIIKPGDHGTTFGGNPLATRVGHAVFKRISNPQFLSHVQELGSYLKSSCEELASSTPLITEVRGVGLMIGMQLRDSVQPQMFVDLCRERGVLVISAGNNTIRLVPPLVLQKGDVDKAVKVFEDVLGEMESYIASGKA</sequence>
<evidence type="ECO:0000256" key="6">
    <source>
        <dbReference type="ARBA" id="ARBA00022576"/>
    </source>
</evidence>
<dbReference type="InterPro" id="IPR015421">
    <property type="entry name" value="PyrdxlP-dep_Trfase_major"/>
</dbReference>
<organism evidence="11 12">
    <name type="scientific">Rhizophlyctis rosea</name>
    <dbReference type="NCBI Taxonomy" id="64517"/>
    <lineage>
        <taxon>Eukaryota</taxon>
        <taxon>Fungi</taxon>
        <taxon>Fungi incertae sedis</taxon>
        <taxon>Chytridiomycota</taxon>
        <taxon>Chytridiomycota incertae sedis</taxon>
        <taxon>Chytridiomycetes</taxon>
        <taxon>Rhizophlyctidales</taxon>
        <taxon>Rhizophlyctidaceae</taxon>
        <taxon>Rhizophlyctis</taxon>
    </lineage>
</organism>
<dbReference type="GO" id="GO:0005759">
    <property type="term" value="C:mitochondrial matrix"/>
    <property type="evidence" value="ECO:0007669"/>
    <property type="project" value="TreeGrafter"/>
</dbReference>
<evidence type="ECO:0000256" key="5">
    <source>
        <dbReference type="ARBA" id="ARBA00012919"/>
    </source>
</evidence>
<dbReference type="HAMAP" id="MF_01107">
    <property type="entry name" value="ArgD_aminotrans_3"/>
    <property type="match status" value="1"/>
</dbReference>
<dbReference type="AlphaFoldDB" id="A0AAD5SG08"/>
<keyword evidence="9 10" id="KW-0663">Pyridoxal phosphate</keyword>
<dbReference type="InterPro" id="IPR004636">
    <property type="entry name" value="AcOrn/SuccOrn_fam"/>
</dbReference>
<dbReference type="NCBIfam" id="TIGR00707">
    <property type="entry name" value="argD"/>
    <property type="match status" value="1"/>
</dbReference>
<dbReference type="GO" id="GO:0006526">
    <property type="term" value="P:L-arginine biosynthetic process"/>
    <property type="evidence" value="ECO:0007669"/>
    <property type="project" value="UniProtKB-ARBA"/>
</dbReference>
<dbReference type="InterPro" id="IPR005814">
    <property type="entry name" value="Aminotrans_3"/>
</dbReference>